<organism evidence="1">
    <name type="scientific">marine sediment metagenome</name>
    <dbReference type="NCBI Taxonomy" id="412755"/>
    <lineage>
        <taxon>unclassified sequences</taxon>
        <taxon>metagenomes</taxon>
        <taxon>ecological metagenomes</taxon>
    </lineage>
</organism>
<dbReference type="Gene3D" id="6.20.20.10">
    <property type="match status" value="1"/>
</dbReference>
<evidence type="ECO:0008006" key="2">
    <source>
        <dbReference type="Google" id="ProtNLM"/>
    </source>
</evidence>
<dbReference type="EMBL" id="LAZR01002298">
    <property type="protein sequence ID" value="KKN31852.1"/>
    <property type="molecule type" value="Genomic_DNA"/>
</dbReference>
<proteinExistence type="predicted"/>
<dbReference type="AlphaFoldDB" id="A0A0F9Q4J2"/>
<evidence type="ECO:0000313" key="1">
    <source>
        <dbReference type="EMBL" id="KKN31852.1"/>
    </source>
</evidence>
<name>A0A0F9Q4J2_9ZZZZ</name>
<reference evidence="1" key="1">
    <citation type="journal article" date="2015" name="Nature">
        <title>Complex archaea that bridge the gap between prokaryotes and eukaryotes.</title>
        <authorList>
            <person name="Spang A."/>
            <person name="Saw J.H."/>
            <person name="Jorgensen S.L."/>
            <person name="Zaremba-Niedzwiedzka K."/>
            <person name="Martijn J."/>
            <person name="Lind A.E."/>
            <person name="van Eijk R."/>
            <person name="Schleper C."/>
            <person name="Guy L."/>
            <person name="Ettema T.J."/>
        </authorList>
    </citation>
    <scope>NUCLEOTIDE SEQUENCE</scope>
</reference>
<gene>
    <name evidence="1" type="ORF">LCGC14_0819760</name>
</gene>
<dbReference type="SUPFAM" id="SSF57938">
    <property type="entry name" value="DnaJ/Hsp40 cysteine-rich domain"/>
    <property type="match status" value="1"/>
</dbReference>
<accession>A0A0F9Q4J2</accession>
<dbReference type="InterPro" id="IPR036410">
    <property type="entry name" value="HSP_DnaJ_Cys-rich_dom_sf"/>
</dbReference>
<protein>
    <recommendedName>
        <fullName evidence="2">CR-type domain-containing protein</fullName>
    </recommendedName>
</protein>
<comment type="caution">
    <text evidence="1">The sequence shown here is derived from an EMBL/GenBank/DDBJ whole genome shotgun (WGS) entry which is preliminary data.</text>
</comment>
<sequence>MTNLDVAFRRGKCKECHGLGYHNLEKCPKCSGSGETYLLGDMVRVKCQGSKALLVEAGLQYSPGRRQPHGVIKRLEKDVCQGQDCQVCHGLGFTPSTELGDWVKAAKARGYDVYFVDDTCRIEDKDGEWFGDDPDEVAALKLALGKALEGR</sequence>